<keyword evidence="2" id="KW-0472">Membrane</keyword>
<evidence type="ECO:0000313" key="5">
    <source>
        <dbReference type="Proteomes" id="UP000642125"/>
    </source>
</evidence>
<feature type="region of interest" description="Disordered" evidence="1">
    <location>
        <begin position="26"/>
        <end position="93"/>
    </location>
</feature>
<dbReference type="GO" id="GO:0006417">
    <property type="term" value="P:regulation of translation"/>
    <property type="evidence" value="ECO:0007669"/>
    <property type="project" value="TreeGrafter"/>
</dbReference>
<keyword evidence="5" id="KW-1185">Reference proteome</keyword>
<dbReference type="InterPro" id="IPR018764">
    <property type="entry name" value="RskA_C"/>
</dbReference>
<sequence length="240" mass="23567">MLGEAVAVAAPDAVRLAVLAEVARTAQDRAPGTPSAEAEPVDAPAHVAPAAGAPSSARPAAGPSASTGPSSAGPTSGPASSRPAGRPAARRRRRTWSSVVAALAVLAAVAVPSTVAWRQSERAAEAEARADRITALLAEPGAQVVSAPVTSGGTAVAVVTADAALVTATGVDVPGSDEVYQLWVMRDGSPVPAGTTAAADGALQIRTDVYREGDALALTVEPAGGSEQPTSEPVVVLAPA</sequence>
<dbReference type="GO" id="GO:0016989">
    <property type="term" value="F:sigma factor antagonist activity"/>
    <property type="evidence" value="ECO:0007669"/>
    <property type="project" value="TreeGrafter"/>
</dbReference>
<dbReference type="Proteomes" id="UP000642125">
    <property type="component" value="Unassembled WGS sequence"/>
</dbReference>
<dbReference type="SUPFAM" id="SSF54523">
    <property type="entry name" value="Pili subunits"/>
    <property type="match status" value="1"/>
</dbReference>
<protein>
    <recommendedName>
        <fullName evidence="3">Anti-sigma K factor RskA C-terminal domain-containing protein</fullName>
    </recommendedName>
</protein>
<reference evidence="4" key="1">
    <citation type="submission" date="2021-01" db="EMBL/GenBank/DDBJ databases">
        <title>Whole genome shotgun sequence of Cellulomonas pakistanensis NBRC 110800.</title>
        <authorList>
            <person name="Komaki H."/>
            <person name="Tamura T."/>
        </authorList>
    </citation>
    <scope>NUCLEOTIDE SEQUENCE</scope>
    <source>
        <strain evidence="4">NBRC 110800</strain>
    </source>
</reference>
<keyword evidence="2" id="KW-0812">Transmembrane</keyword>
<evidence type="ECO:0000313" key="4">
    <source>
        <dbReference type="EMBL" id="GIG37067.1"/>
    </source>
</evidence>
<gene>
    <name evidence="4" type="ORF">Cpa01nite_24480</name>
</gene>
<proteinExistence type="predicted"/>
<comment type="caution">
    <text evidence="4">The sequence shown here is derived from an EMBL/GenBank/DDBJ whole genome shotgun (WGS) entry which is preliminary data.</text>
</comment>
<feature type="compositionally biased region" description="Low complexity" evidence="1">
    <location>
        <begin position="48"/>
        <end position="87"/>
    </location>
</feature>
<dbReference type="PANTHER" id="PTHR37461">
    <property type="entry name" value="ANTI-SIGMA-K FACTOR RSKA"/>
    <property type="match status" value="1"/>
</dbReference>
<evidence type="ECO:0000259" key="3">
    <source>
        <dbReference type="Pfam" id="PF10099"/>
    </source>
</evidence>
<dbReference type="EMBL" id="BONO01000018">
    <property type="protein sequence ID" value="GIG37067.1"/>
    <property type="molecule type" value="Genomic_DNA"/>
</dbReference>
<organism evidence="4 5">
    <name type="scientific">Cellulomonas pakistanensis</name>
    <dbReference type="NCBI Taxonomy" id="992287"/>
    <lineage>
        <taxon>Bacteria</taxon>
        <taxon>Bacillati</taxon>
        <taxon>Actinomycetota</taxon>
        <taxon>Actinomycetes</taxon>
        <taxon>Micrococcales</taxon>
        <taxon>Cellulomonadaceae</taxon>
        <taxon>Cellulomonas</taxon>
    </lineage>
</organism>
<dbReference type="Pfam" id="PF10099">
    <property type="entry name" value="RskA_C"/>
    <property type="match status" value="1"/>
</dbReference>
<dbReference type="PANTHER" id="PTHR37461:SF1">
    <property type="entry name" value="ANTI-SIGMA-K FACTOR RSKA"/>
    <property type="match status" value="1"/>
</dbReference>
<dbReference type="InterPro" id="IPR045584">
    <property type="entry name" value="Pilin-like"/>
</dbReference>
<evidence type="ECO:0000256" key="2">
    <source>
        <dbReference type="SAM" id="Phobius"/>
    </source>
</evidence>
<dbReference type="GO" id="GO:0005886">
    <property type="term" value="C:plasma membrane"/>
    <property type="evidence" value="ECO:0007669"/>
    <property type="project" value="InterPro"/>
</dbReference>
<evidence type="ECO:0000256" key="1">
    <source>
        <dbReference type="SAM" id="MobiDB-lite"/>
    </source>
</evidence>
<accession>A0A919PF76</accession>
<feature type="transmembrane region" description="Helical" evidence="2">
    <location>
        <begin position="96"/>
        <end position="117"/>
    </location>
</feature>
<keyword evidence="2" id="KW-1133">Transmembrane helix</keyword>
<dbReference type="AlphaFoldDB" id="A0A919PF76"/>
<feature type="domain" description="Anti-sigma K factor RskA C-terminal" evidence="3">
    <location>
        <begin position="100"/>
        <end position="234"/>
    </location>
</feature>
<name>A0A919PF76_9CELL</name>
<dbReference type="InterPro" id="IPR051474">
    <property type="entry name" value="Anti-sigma-K/W_factor"/>
</dbReference>